<reference evidence="1 2" key="1">
    <citation type="submission" date="2016-04" db="EMBL/GenBank/DDBJ databases">
        <title>Draft Genome Assembly of the Bloom-forming Cyanobacterium Nodularia spumigena Strain CENA596 in Shrimp Production Ponds.</title>
        <authorList>
            <person name="Popin R.V."/>
            <person name="Rigonato J."/>
            <person name="Abreu V.A."/>
            <person name="Andreote A.P."/>
            <person name="Silveira S.B."/>
            <person name="Odebrecht C."/>
            <person name="Fiore M.F."/>
        </authorList>
    </citation>
    <scope>NUCLEOTIDE SEQUENCE [LARGE SCALE GENOMIC DNA]</scope>
    <source>
        <strain evidence="1 2">CENA596</strain>
    </source>
</reference>
<comment type="caution">
    <text evidence="1">The sequence shown here is derived from an EMBL/GenBank/DDBJ whole genome shotgun (WGS) entry which is preliminary data.</text>
</comment>
<protein>
    <recommendedName>
        <fullName evidence="3">DUF262 domain-containing protein</fullName>
    </recommendedName>
</protein>
<evidence type="ECO:0000313" key="2">
    <source>
        <dbReference type="Proteomes" id="UP000076555"/>
    </source>
</evidence>
<dbReference type="RefSeq" id="WP_063874025.1">
    <property type="nucleotide sequence ID" value="NZ_CAWMRI010000251.1"/>
</dbReference>
<gene>
    <name evidence="1" type="ORF">A2T98_18460</name>
</gene>
<dbReference type="EMBL" id="LWAJ01000251">
    <property type="protein sequence ID" value="KZL48349.1"/>
    <property type="molecule type" value="Genomic_DNA"/>
</dbReference>
<dbReference type="OrthoDB" id="5077820at2"/>
<evidence type="ECO:0008006" key="3">
    <source>
        <dbReference type="Google" id="ProtNLM"/>
    </source>
</evidence>
<organism evidence="1 2">
    <name type="scientific">Nodularia spumigena CENA596</name>
    <dbReference type="NCBI Taxonomy" id="1819295"/>
    <lineage>
        <taxon>Bacteria</taxon>
        <taxon>Bacillati</taxon>
        <taxon>Cyanobacteriota</taxon>
        <taxon>Cyanophyceae</taxon>
        <taxon>Nostocales</taxon>
        <taxon>Nodulariaceae</taxon>
        <taxon>Nodularia</taxon>
    </lineage>
</organism>
<name>A0A166IFW2_NODSP</name>
<evidence type="ECO:0000313" key="1">
    <source>
        <dbReference type="EMBL" id="KZL48349.1"/>
    </source>
</evidence>
<sequence>MKFRIFRIIDIQKDTNLNCYSVLTVVSIRDFIEFVTPIHGQKGNLDEQREVLQTRSAKIIRNQMVEDLQKGGILPPIVLGIIDVSENIKKIDEDVCLKFFEPKIKNKEEKENIITILDGMQRIQALKDAIKKSDINHNLRVEFWFAQDESALLYRMLVLNSGQIPWGLDKQLEVVFKPILKKLKYRVPYLDKLISQKLYTQSEIVEMFLAFASRKVRIDKKQQLAEYHAALDIMSLIREKSAHIIDKFEDIFKLMTEIDQILSGIEDRYVFNNQTARVGFIVACAEKTFGLLGSNIEKDYAQVEDNFNNIIFKLEKLKGQIKGQIKFQDNHKFLALDLLKEKLSSIPKEKHRQAFLDGFKVIFSEHEINSFAVCWNKMY</sequence>
<proteinExistence type="predicted"/>
<accession>A0A166IFW2</accession>
<dbReference type="Proteomes" id="UP000076555">
    <property type="component" value="Unassembled WGS sequence"/>
</dbReference>
<dbReference type="AlphaFoldDB" id="A0A166IFW2"/>